<sequence length="156" mass="17650">MRHNAWIAGHHFTERHASCADCQGPGVKNADDARECGNAWPLDPSVAPMLSKLLLEPWHFSHEEMVFDLAELAHPHTVTPIFQAANTYLDYLVNSDNQHSFQRKCAYALAAIGTIGSRLALEELAESTDQMLRKYARECLRRWELRTDFAERIGAS</sequence>
<proteinExistence type="predicted"/>
<evidence type="ECO:0008006" key="3">
    <source>
        <dbReference type="Google" id="ProtNLM"/>
    </source>
</evidence>
<dbReference type="Gene3D" id="1.25.10.10">
    <property type="entry name" value="Leucine-rich Repeat Variant"/>
    <property type="match status" value="1"/>
</dbReference>
<comment type="caution">
    <text evidence="1">The sequence shown here is derived from an EMBL/GenBank/DDBJ whole genome shotgun (WGS) entry which is preliminary data.</text>
</comment>
<dbReference type="InterPro" id="IPR011989">
    <property type="entry name" value="ARM-like"/>
</dbReference>
<dbReference type="RefSeq" id="WP_167228230.1">
    <property type="nucleotide sequence ID" value="NZ_VUYU01000017.1"/>
</dbReference>
<reference evidence="1 2" key="1">
    <citation type="submission" date="2019-09" db="EMBL/GenBank/DDBJ databases">
        <title>Taxonomy of Antarctic Massilia spp.: description of Massilia rubra sp. nov., Massilia aquatica sp. nov., Massilia mucilaginosa sp. nov., Massilia frigida sp. nov. isolated from streams, lakes and regoliths.</title>
        <authorList>
            <person name="Holochova P."/>
            <person name="Sedlacek I."/>
            <person name="Kralova S."/>
            <person name="Maslanova I."/>
            <person name="Busse H.-J."/>
            <person name="Stankova E."/>
            <person name="Vrbovska V."/>
            <person name="Kovarovic V."/>
            <person name="Bartak M."/>
            <person name="Svec P."/>
            <person name="Pantucek R."/>
        </authorList>
    </citation>
    <scope>NUCLEOTIDE SEQUENCE [LARGE SCALE GENOMIC DNA]</scope>
    <source>
        <strain evidence="1 2">CCM 8692</strain>
    </source>
</reference>
<organism evidence="1 2">
    <name type="scientific">Massilia rubra</name>
    <dbReference type="NCBI Taxonomy" id="2607910"/>
    <lineage>
        <taxon>Bacteria</taxon>
        <taxon>Pseudomonadati</taxon>
        <taxon>Pseudomonadota</taxon>
        <taxon>Betaproteobacteria</taxon>
        <taxon>Burkholderiales</taxon>
        <taxon>Oxalobacteraceae</taxon>
        <taxon>Telluria group</taxon>
        <taxon>Massilia</taxon>
    </lineage>
</organism>
<keyword evidence="2" id="KW-1185">Reference proteome</keyword>
<dbReference type="Proteomes" id="UP000785613">
    <property type="component" value="Unassembled WGS sequence"/>
</dbReference>
<evidence type="ECO:0000313" key="2">
    <source>
        <dbReference type="Proteomes" id="UP000785613"/>
    </source>
</evidence>
<name>A0ABX0LVW8_9BURK</name>
<protein>
    <recommendedName>
        <fullName evidence="3">HEAT repeat domain-containing protein</fullName>
    </recommendedName>
</protein>
<evidence type="ECO:0000313" key="1">
    <source>
        <dbReference type="EMBL" id="NHZ36287.1"/>
    </source>
</evidence>
<dbReference type="EMBL" id="VUYU01000017">
    <property type="protein sequence ID" value="NHZ36287.1"/>
    <property type="molecule type" value="Genomic_DNA"/>
</dbReference>
<accession>A0ABX0LVW8</accession>
<gene>
    <name evidence="1" type="ORF">F0185_22205</name>
</gene>